<name>A0A6C0JIZ0_9ZZZZ</name>
<proteinExistence type="predicted"/>
<accession>A0A6C0JIZ0</accession>
<reference evidence="1" key="1">
    <citation type="journal article" date="2020" name="Nature">
        <title>Giant virus diversity and host interactions through global metagenomics.</title>
        <authorList>
            <person name="Schulz F."/>
            <person name="Roux S."/>
            <person name="Paez-Espino D."/>
            <person name="Jungbluth S."/>
            <person name="Walsh D.A."/>
            <person name="Denef V.J."/>
            <person name="McMahon K.D."/>
            <person name="Konstantinidis K.T."/>
            <person name="Eloe-Fadrosh E.A."/>
            <person name="Kyrpides N.C."/>
            <person name="Woyke T."/>
        </authorList>
    </citation>
    <scope>NUCLEOTIDE SEQUENCE</scope>
    <source>
        <strain evidence="1">GVMAG-M-3300027734-16</strain>
    </source>
</reference>
<evidence type="ECO:0000313" key="1">
    <source>
        <dbReference type="EMBL" id="QHU05343.1"/>
    </source>
</evidence>
<sequence>MATIKVPCGMTDKPCMSCEYRLWTRCKNWTDVQAGSLPARKWEGALERAVIYWREVEAEMDRLSEELGTHRIICRDRAAENVNARMKMGP</sequence>
<protein>
    <submittedName>
        <fullName evidence="1">Uncharacterized protein</fullName>
    </submittedName>
</protein>
<dbReference type="EMBL" id="MN740411">
    <property type="protein sequence ID" value="QHU05343.1"/>
    <property type="molecule type" value="Genomic_DNA"/>
</dbReference>
<dbReference type="AlphaFoldDB" id="A0A6C0JIZ0"/>
<organism evidence="1">
    <name type="scientific">viral metagenome</name>
    <dbReference type="NCBI Taxonomy" id="1070528"/>
    <lineage>
        <taxon>unclassified sequences</taxon>
        <taxon>metagenomes</taxon>
        <taxon>organismal metagenomes</taxon>
    </lineage>
</organism>